<dbReference type="Proteomes" id="UP001341245">
    <property type="component" value="Unassembled WGS sequence"/>
</dbReference>
<evidence type="ECO:0000256" key="2">
    <source>
        <dbReference type="ARBA" id="ARBA00009549"/>
    </source>
</evidence>
<keyword evidence="6" id="KW-0498">Mitosis</keyword>
<keyword evidence="11" id="KW-1185">Reference proteome</keyword>
<dbReference type="InterPro" id="IPR011989">
    <property type="entry name" value="ARM-like"/>
</dbReference>
<dbReference type="EMBL" id="JASGXD010000012">
    <property type="protein sequence ID" value="KAK6002378.1"/>
    <property type="molecule type" value="Genomic_DNA"/>
</dbReference>
<comment type="similarity">
    <text evidence="2">Belongs to the CLASP family.</text>
</comment>
<feature type="compositionally biased region" description="Polar residues" evidence="8">
    <location>
        <begin position="657"/>
        <end position="668"/>
    </location>
</feature>
<evidence type="ECO:0000256" key="4">
    <source>
        <dbReference type="ARBA" id="ARBA00022618"/>
    </source>
</evidence>
<evidence type="ECO:0000256" key="3">
    <source>
        <dbReference type="ARBA" id="ARBA00011375"/>
    </source>
</evidence>
<feature type="compositionally biased region" description="Polar residues" evidence="8">
    <location>
        <begin position="719"/>
        <end position="753"/>
    </location>
</feature>
<accession>A0ABR0TD50</accession>
<dbReference type="Pfam" id="PF12348">
    <property type="entry name" value="CLASP_N"/>
    <property type="match status" value="2"/>
</dbReference>
<feature type="compositionally biased region" description="Polar residues" evidence="8">
    <location>
        <begin position="567"/>
        <end position="580"/>
    </location>
</feature>
<evidence type="ECO:0000256" key="6">
    <source>
        <dbReference type="ARBA" id="ARBA00022776"/>
    </source>
</evidence>
<reference evidence="10 11" key="1">
    <citation type="submission" date="2023-11" db="EMBL/GenBank/DDBJ databases">
        <title>Draft genome sequence and annotation of the polyextremotolerant black yeast-like fungus Aureobasidium pullulans NRRL 62042.</title>
        <authorList>
            <person name="Dielentheis-Frenken M.R.E."/>
            <person name="Wibberg D."/>
            <person name="Blank L.M."/>
            <person name="Tiso T."/>
        </authorList>
    </citation>
    <scope>NUCLEOTIDE SEQUENCE [LARGE SCALE GENOMIC DNA]</scope>
    <source>
        <strain evidence="10 11">NRRL 62042</strain>
    </source>
</reference>
<evidence type="ECO:0000256" key="1">
    <source>
        <dbReference type="ARBA" id="ARBA00004186"/>
    </source>
</evidence>
<dbReference type="Gene3D" id="1.25.10.10">
    <property type="entry name" value="Leucine-rich Repeat Variant"/>
    <property type="match status" value="2"/>
</dbReference>
<dbReference type="SMART" id="SM01349">
    <property type="entry name" value="TOG"/>
    <property type="match status" value="2"/>
</dbReference>
<feature type="compositionally biased region" description="Basic and acidic residues" evidence="8">
    <location>
        <begin position="698"/>
        <end position="714"/>
    </location>
</feature>
<dbReference type="InterPro" id="IPR016024">
    <property type="entry name" value="ARM-type_fold"/>
</dbReference>
<feature type="compositionally biased region" description="Low complexity" evidence="8">
    <location>
        <begin position="515"/>
        <end position="537"/>
    </location>
</feature>
<comment type="subcellular location">
    <subcellularLocation>
        <location evidence="1">Cytoplasm</location>
        <location evidence="1">Cytoskeleton</location>
        <location evidence="1">Spindle</location>
    </subcellularLocation>
</comment>
<dbReference type="SUPFAM" id="SSF48371">
    <property type="entry name" value="ARM repeat"/>
    <property type="match status" value="1"/>
</dbReference>
<dbReference type="InterPro" id="IPR034085">
    <property type="entry name" value="TOG"/>
</dbReference>
<keyword evidence="5" id="KW-0493">Microtubule</keyword>
<gene>
    <name evidence="10" type="ORF">QM012_002016</name>
</gene>
<protein>
    <recommendedName>
        <fullName evidence="9">TOG domain-containing protein</fullName>
    </recommendedName>
</protein>
<dbReference type="InterPro" id="IPR024395">
    <property type="entry name" value="CLASP_N_dom"/>
</dbReference>
<evidence type="ECO:0000259" key="9">
    <source>
        <dbReference type="SMART" id="SM01349"/>
    </source>
</evidence>
<feature type="region of interest" description="Disordered" evidence="8">
    <location>
        <begin position="910"/>
        <end position="936"/>
    </location>
</feature>
<evidence type="ECO:0000256" key="7">
    <source>
        <dbReference type="ARBA" id="ARBA00024889"/>
    </source>
</evidence>
<feature type="region of interest" description="Disordered" evidence="8">
    <location>
        <begin position="509"/>
        <end position="753"/>
    </location>
</feature>
<feature type="region of interest" description="Disordered" evidence="8">
    <location>
        <begin position="784"/>
        <end position="846"/>
    </location>
</feature>
<keyword evidence="6" id="KW-0131">Cell cycle</keyword>
<evidence type="ECO:0000313" key="11">
    <source>
        <dbReference type="Proteomes" id="UP001341245"/>
    </source>
</evidence>
<evidence type="ECO:0000313" key="10">
    <source>
        <dbReference type="EMBL" id="KAK6002378.1"/>
    </source>
</evidence>
<dbReference type="PANTHER" id="PTHR21567">
    <property type="entry name" value="CLASP"/>
    <property type="match status" value="1"/>
</dbReference>
<evidence type="ECO:0000256" key="8">
    <source>
        <dbReference type="SAM" id="MobiDB-lite"/>
    </source>
</evidence>
<comment type="subunit">
    <text evidence="3">Interacts with microtubules.</text>
</comment>
<evidence type="ECO:0000256" key="5">
    <source>
        <dbReference type="ARBA" id="ARBA00022701"/>
    </source>
</evidence>
<sequence>MDQQAQTLLTTLKRSSAASDAKLSQLNNLKSDIKHHRVPDSAQPIIFECLRVALTQQASSTLATAAFTTLGHLLKRLKIQDPDGSAIVQHAPKLFTALQERLGDLRENHRNAASQAFADAWHFCAQDVEHIIRDEVIPGANVRAKDTAMHWVVRMNRDEALPFKSFVPLMVANLEDHDGTVRDSAKSALIDLFRHAPDRAKADLKKQLNLHGVRTGIASQILTQIDSDKSSAPTTDMSQSTRSLPALDPHFAESINSEAARPPPPEEIPMDPIFVHSQRELEDTFSDMLPYFEGRESEENWGNRDKSVTKMRRLLKGNAPTDYHTLFMSSMKHMQAGIIKVANSLRTTTSTNACHLVQELARTLGPALDSMVEIYLQTFVKMCAATKNIAAQNGNQTVDTIYQYVSYNIRTMQHVWIACQDKNVQPRTFAASWLRTILSRQAGAKSHFESTGGLELAEKCVKHGLNDSQPKVKEAMRATYWALAKIWPNRAELIMNTLDPKAKIALEKHSLNPNASTSSASTLRTSTASRAGAASKSSVRDAIMAARKKAQAESRPNSAMAAVSPATVRSKSSNNLSARQPSAGPPASARVPSAASTSSATSTNARPNALMSGAARRPVRRPEIARPATADPYASRRLVRPETPSIKSPVASPRQEVASTSIGTSASKPRTDRGSPALSPFRQSYLSPRSAVNRTRPSSRDSKAEEPDVSKQDEFASFVPTSYKSHLPTSPRSTKSHLPTSPQSTLRRPTLNGSASVDSVIPVVADDTFTMELPTVHRSNMPVFERRTSHLSTVDPTMDVQPSDPQQHARRASDRNDSPITINHEPTPQREASPAKPASTTASPLPTLAPAAQIDSALPQAEEAAFQIHEDPFMEGIEASEAQKMQQSQDARSVLGEVPINEFSQVSIAENPNREEMPGTGDSPPQSPQTKSETLRSRKLLMSGIERIRGRTLDAHGFRKVLELIKSSESGEIFGSVGEGRRFDDLCSVLLDYIVESSDTATNPAVRHSQELRRQATSVMRTVLNAQQPPYRKWIASGRWYSRALTGALDARKNVEGSGLLVKDLEALASDIVAKIHPDEGEKAIIEWLELRVSEADDGMQEQELDGAVAAIQTRHGDESMVRKNKAIALALRNLAALIASTTVSASPLSKDLGERAGRLTVVSLRSKDAEVRKSSVELATQLHMSWPSDGEAQGEPKAEFWSVLDKNGLQESARNLIVYFIARRERSS</sequence>
<dbReference type="PANTHER" id="PTHR21567:SF9">
    <property type="entry name" value="CLIP-ASSOCIATING PROTEIN"/>
    <property type="match status" value="1"/>
</dbReference>
<name>A0ABR0TD50_AURPU</name>
<comment type="caution">
    <text evidence="10">The sequence shown here is derived from an EMBL/GenBank/DDBJ whole genome shotgun (WGS) entry which is preliminary data.</text>
</comment>
<feature type="domain" description="TOG" evidence="9">
    <location>
        <begin position="277"/>
        <end position="520"/>
    </location>
</feature>
<keyword evidence="4" id="KW-0132">Cell division</keyword>
<comment type="function">
    <text evidence="7">Microtubule binding protein that promotes the stabilization of dynamic microtubules. Required for mitotic spindle formation.</text>
</comment>
<feature type="domain" description="TOG" evidence="9">
    <location>
        <begin position="1"/>
        <end position="234"/>
    </location>
</feature>
<organism evidence="10 11">
    <name type="scientific">Aureobasidium pullulans</name>
    <name type="common">Black yeast</name>
    <name type="synonym">Pullularia pullulans</name>
    <dbReference type="NCBI Taxonomy" id="5580"/>
    <lineage>
        <taxon>Eukaryota</taxon>
        <taxon>Fungi</taxon>
        <taxon>Dikarya</taxon>
        <taxon>Ascomycota</taxon>
        <taxon>Pezizomycotina</taxon>
        <taxon>Dothideomycetes</taxon>
        <taxon>Dothideomycetidae</taxon>
        <taxon>Dothideales</taxon>
        <taxon>Saccotheciaceae</taxon>
        <taxon>Aureobasidium</taxon>
    </lineage>
</organism>
<feature type="compositionally biased region" description="Low complexity" evidence="8">
    <location>
        <begin position="832"/>
        <end position="846"/>
    </location>
</feature>
<feature type="compositionally biased region" description="Low complexity" evidence="8">
    <location>
        <begin position="581"/>
        <end position="609"/>
    </location>
</feature>
<feature type="compositionally biased region" description="Polar residues" evidence="8">
    <location>
        <begin position="681"/>
        <end position="696"/>
    </location>
</feature>
<proteinExistence type="inferred from homology"/>